<keyword evidence="1" id="KW-0560">Oxidoreductase</keyword>
<accession>T0ZLG2</accession>
<feature type="domain" description="Dehydrogenase E1 component" evidence="3">
    <location>
        <begin position="39"/>
        <end position="229"/>
    </location>
</feature>
<proteinExistence type="predicted"/>
<evidence type="ECO:0000259" key="3">
    <source>
        <dbReference type="Pfam" id="PF00676"/>
    </source>
</evidence>
<name>T0ZLG2_9ZZZZ</name>
<dbReference type="InterPro" id="IPR029061">
    <property type="entry name" value="THDP-binding"/>
</dbReference>
<dbReference type="CDD" id="cd02000">
    <property type="entry name" value="TPP_E1_PDC_ADC_BCADC"/>
    <property type="match status" value="1"/>
</dbReference>
<reference evidence="4" key="2">
    <citation type="journal article" date="2014" name="ISME J.">
        <title>Microbial stratification in low pH oxic and suboxic macroscopic growths along an acid mine drainage.</title>
        <authorList>
            <person name="Mendez-Garcia C."/>
            <person name="Mesa V."/>
            <person name="Sprenger R.R."/>
            <person name="Richter M."/>
            <person name="Diez M.S."/>
            <person name="Solano J."/>
            <person name="Bargiela R."/>
            <person name="Golyshina O.V."/>
            <person name="Manteca A."/>
            <person name="Ramos J.L."/>
            <person name="Gallego J.R."/>
            <person name="Llorente I."/>
            <person name="Martins Dos Santos V.A."/>
            <person name="Jensen O.N."/>
            <person name="Pelaez A.I."/>
            <person name="Sanchez J."/>
            <person name="Ferrer M."/>
        </authorList>
    </citation>
    <scope>NUCLEOTIDE SEQUENCE</scope>
</reference>
<keyword evidence="4" id="KW-0670">Pyruvate</keyword>
<dbReference type="InterPro" id="IPR001017">
    <property type="entry name" value="DH_E1"/>
</dbReference>
<evidence type="ECO:0000256" key="1">
    <source>
        <dbReference type="ARBA" id="ARBA00023002"/>
    </source>
</evidence>
<dbReference type="AlphaFoldDB" id="T0ZLG2"/>
<feature type="non-terminal residue" evidence="4">
    <location>
        <position position="229"/>
    </location>
</feature>
<evidence type="ECO:0000313" key="4">
    <source>
        <dbReference type="EMBL" id="EQD29559.1"/>
    </source>
</evidence>
<dbReference type="SUPFAM" id="SSF52518">
    <property type="entry name" value="Thiamin diphosphate-binding fold (THDP-binding)"/>
    <property type="match status" value="1"/>
</dbReference>
<dbReference type="Pfam" id="PF00676">
    <property type="entry name" value="E1_dh"/>
    <property type="match status" value="1"/>
</dbReference>
<gene>
    <name evidence="4" type="ORF">B1B_18710</name>
</gene>
<dbReference type="PANTHER" id="PTHR43380">
    <property type="entry name" value="2-OXOISOVALERATE DEHYDROGENASE SUBUNIT ALPHA, MITOCHONDRIAL"/>
    <property type="match status" value="1"/>
</dbReference>
<protein>
    <submittedName>
        <fullName evidence="4">Pyruvate dehydrogenase (Acetyl-transferring) E1 component, alpha subunit</fullName>
    </submittedName>
</protein>
<reference evidence="4" key="1">
    <citation type="submission" date="2013-08" db="EMBL/GenBank/DDBJ databases">
        <authorList>
            <person name="Mendez C."/>
            <person name="Richter M."/>
            <person name="Ferrer M."/>
            <person name="Sanchez J."/>
        </authorList>
    </citation>
    <scope>NUCLEOTIDE SEQUENCE</scope>
</reference>
<dbReference type="InterPro" id="IPR050771">
    <property type="entry name" value="Alpha-ketoacid_DH_E1_comp"/>
</dbReference>
<dbReference type="EMBL" id="AUZY01012539">
    <property type="protein sequence ID" value="EQD29559.1"/>
    <property type="molecule type" value="Genomic_DNA"/>
</dbReference>
<sequence length="229" mass="24637">MIDSPEAGSHGTASPTGQLATGPGSASTQPAPDKLRLWKMMVQLRAYDERATLLQRQGRIGAYPVFWGEEAIQAAAVLAVRSTDWLFLSYRQNAVPILRGLPPEQAWAYFRGDPHSFFDPAQFGCAPQCVPLATHLPHAVGWALGRRLQGGDDVGLAFFGDGASSEGDTHEAMNMASVFRAPVVFLCTNNQWAISTPLSRQAAVEHLSVRAAGYKMPGVTVDGYDPLAV</sequence>
<feature type="compositionally biased region" description="Polar residues" evidence="2">
    <location>
        <begin position="11"/>
        <end position="30"/>
    </location>
</feature>
<dbReference type="GO" id="GO:0016624">
    <property type="term" value="F:oxidoreductase activity, acting on the aldehyde or oxo group of donors, disulfide as acceptor"/>
    <property type="evidence" value="ECO:0007669"/>
    <property type="project" value="InterPro"/>
</dbReference>
<dbReference type="GO" id="GO:0009083">
    <property type="term" value="P:branched-chain amino acid catabolic process"/>
    <property type="evidence" value="ECO:0007669"/>
    <property type="project" value="TreeGrafter"/>
</dbReference>
<feature type="region of interest" description="Disordered" evidence="2">
    <location>
        <begin position="1"/>
        <end position="31"/>
    </location>
</feature>
<dbReference type="Gene3D" id="3.40.50.970">
    <property type="match status" value="1"/>
</dbReference>
<comment type="caution">
    <text evidence="4">The sequence shown here is derived from an EMBL/GenBank/DDBJ whole genome shotgun (WGS) entry which is preliminary data.</text>
</comment>
<evidence type="ECO:0000256" key="2">
    <source>
        <dbReference type="SAM" id="MobiDB-lite"/>
    </source>
</evidence>
<dbReference type="PANTHER" id="PTHR43380:SF1">
    <property type="entry name" value="2-OXOISOVALERATE DEHYDROGENASE SUBUNIT ALPHA, MITOCHONDRIAL"/>
    <property type="match status" value="1"/>
</dbReference>
<organism evidence="4">
    <name type="scientific">mine drainage metagenome</name>
    <dbReference type="NCBI Taxonomy" id="410659"/>
    <lineage>
        <taxon>unclassified sequences</taxon>
        <taxon>metagenomes</taxon>
        <taxon>ecological metagenomes</taxon>
    </lineage>
</organism>